<dbReference type="PANTHER" id="PTHR31011:SF2">
    <property type="entry name" value="PROTEIN STB2-RELATED"/>
    <property type="match status" value="1"/>
</dbReference>
<dbReference type="InterPro" id="IPR038919">
    <property type="entry name" value="STB2/STB2"/>
</dbReference>
<dbReference type="Proteomes" id="UP000703269">
    <property type="component" value="Unassembled WGS sequence"/>
</dbReference>
<feature type="compositionally biased region" description="Basic and acidic residues" evidence="1">
    <location>
        <begin position="452"/>
        <end position="468"/>
    </location>
</feature>
<dbReference type="PANTHER" id="PTHR31011">
    <property type="entry name" value="PROTEIN STB2-RELATED"/>
    <property type="match status" value="1"/>
</dbReference>
<feature type="region of interest" description="Disordered" evidence="1">
    <location>
        <begin position="808"/>
        <end position="833"/>
    </location>
</feature>
<dbReference type="AlphaFoldDB" id="A0A9P3FX84"/>
<organism evidence="3 4">
    <name type="scientific">Phanerochaete sordida</name>
    <dbReference type="NCBI Taxonomy" id="48140"/>
    <lineage>
        <taxon>Eukaryota</taxon>
        <taxon>Fungi</taxon>
        <taxon>Dikarya</taxon>
        <taxon>Basidiomycota</taxon>
        <taxon>Agaricomycotina</taxon>
        <taxon>Agaricomycetes</taxon>
        <taxon>Polyporales</taxon>
        <taxon>Phanerochaetaceae</taxon>
        <taxon>Phanerochaete</taxon>
    </lineage>
</organism>
<dbReference type="EMBL" id="BPQB01000001">
    <property type="protein sequence ID" value="GJE83999.1"/>
    <property type="molecule type" value="Genomic_DNA"/>
</dbReference>
<name>A0A9P3FX84_9APHY</name>
<dbReference type="OrthoDB" id="19806at2759"/>
<feature type="region of interest" description="Disordered" evidence="1">
    <location>
        <begin position="766"/>
        <end position="795"/>
    </location>
</feature>
<evidence type="ECO:0000256" key="1">
    <source>
        <dbReference type="SAM" id="MobiDB-lite"/>
    </source>
</evidence>
<comment type="caution">
    <text evidence="3">The sequence shown here is derived from an EMBL/GenBank/DDBJ whole genome shotgun (WGS) entry which is preliminary data.</text>
</comment>
<feature type="domain" description="STB6-like N-terminal" evidence="2">
    <location>
        <begin position="1"/>
        <end position="38"/>
    </location>
</feature>
<gene>
    <name evidence="3" type="ORF">PsYK624_000730</name>
</gene>
<keyword evidence="4" id="KW-1185">Reference proteome</keyword>
<sequence>MVTSLANFRSDYTIVHIPRGNFLDVQERLYANINVLRMGCSGRTALTLEEPSDTTKDRFISVYHLPDQALIRSSELFNSIVLELVKLIQAALSVFGMFDLDREARDGLLCDVTCDGIQRWVTDIGEPLMNVEPMERVADPTVVSAIFSMLLVLRNKLHVMGYMVPKDPFLDPYGFVKSVSNFATPKMHGHTHSLSLPHHVVTSNPGMYSSMSLTVPPQGVYLNRTIVEAINAAYDKAKQNEPYKVHRVLISKLDDLATDLRTAPEPGGATKSLFGWANSLKPTTELDKFAQTITQSHKAGCSSLRYLWAGRPSEVERKRKEKEAIWSEGEEKEREREAEKEARDKLQCDKDIKSSEDEVDDPLPWSGRVQRKIENWAALGRTKKFSQDFGIRSKVTDSPVRGQDNQVSLLPSVVVSKDTGDDDDLLTSGQGSPVSDSQVQNPFTLGYGALPRAEHSTGELSQYDRRLTEFNQRNPPARPYTQNRVVSWSGHETGRGDEYRSRSRMRRRGASPLSRPVDASEASRSRENVDEQDDLPRPRRRNLLVLKRQRSSDDAEFLRGTRPLPMDLMRVDVELCGQLLIMRRREAHLANVLACLGALTTRLSATNRTIRGEYTAKAAELDALRARAGVLQELEGARARADAMTQDAHALAYESAQFAVDELWHMAAAPRSKVLAMREQVFGTGRRLPQGFKGAHGPFNRLQWTLDGRGRLVDLHGRTESEAEEEDELPPIRPAVHEDEEVVENASLKPTWLLRMFNYWGTRWGQKSGKAPDKGKEKEQGIDGVGQTEAVQSTDAVLDLPAEDVRARNVSTDSCTSAVEVQRSPTLVRNRTT</sequence>
<feature type="compositionally biased region" description="Basic and acidic residues" evidence="1">
    <location>
        <begin position="770"/>
        <end position="781"/>
    </location>
</feature>
<feature type="region of interest" description="Disordered" evidence="1">
    <location>
        <begin position="416"/>
        <end position="542"/>
    </location>
</feature>
<accession>A0A9P3FX84</accession>
<feature type="compositionally biased region" description="Polar residues" evidence="1">
    <location>
        <begin position="469"/>
        <end position="486"/>
    </location>
</feature>
<evidence type="ECO:0000313" key="3">
    <source>
        <dbReference type="EMBL" id="GJE83999.1"/>
    </source>
</evidence>
<feature type="compositionally biased region" description="Basic and acidic residues" evidence="1">
    <location>
        <begin position="492"/>
        <end position="501"/>
    </location>
</feature>
<dbReference type="InterPro" id="IPR059025">
    <property type="entry name" value="STB6_N"/>
</dbReference>
<feature type="compositionally biased region" description="Basic and acidic residues" evidence="1">
    <location>
        <begin position="318"/>
        <end position="356"/>
    </location>
</feature>
<dbReference type="Pfam" id="PF25995">
    <property type="entry name" value="STB6_N"/>
    <property type="match status" value="1"/>
</dbReference>
<reference evidence="3 4" key="1">
    <citation type="submission" date="2021-08" db="EMBL/GenBank/DDBJ databases">
        <title>Draft Genome Sequence of Phanerochaete sordida strain YK-624.</title>
        <authorList>
            <person name="Mori T."/>
            <person name="Dohra H."/>
            <person name="Suzuki T."/>
            <person name="Kawagishi H."/>
            <person name="Hirai H."/>
        </authorList>
    </citation>
    <scope>NUCLEOTIDE SEQUENCE [LARGE SCALE GENOMIC DNA]</scope>
    <source>
        <strain evidence="3 4">YK-624</strain>
    </source>
</reference>
<protein>
    <recommendedName>
        <fullName evidence="2">STB6-like N-terminal domain-containing protein</fullName>
    </recommendedName>
</protein>
<evidence type="ECO:0000313" key="4">
    <source>
        <dbReference type="Proteomes" id="UP000703269"/>
    </source>
</evidence>
<feature type="region of interest" description="Disordered" evidence="1">
    <location>
        <begin position="318"/>
        <end position="364"/>
    </location>
</feature>
<dbReference type="GO" id="GO:0070822">
    <property type="term" value="C:Sin3-type complex"/>
    <property type="evidence" value="ECO:0007669"/>
    <property type="project" value="TreeGrafter"/>
</dbReference>
<feature type="compositionally biased region" description="Polar residues" evidence="1">
    <location>
        <begin position="809"/>
        <end position="833"/>
    </location>
</feature>
<feature type="compositionally biased region" description="Polar residues" evidence="1">
    <location>
        <begin position="430"/>
        <end position="443"/>
    </location>
</feature>
<feature type="compositionally biased region" description="Basic and acidic residues" evidence="1">
    <location>
        <begin position="521"/>
        <end position="537"/>
    </location>
</feature>
<proteinExistence type="predicted"/>
<evidence type="ECO:0000259" key="2">
    <source>
        <dbReference type="Pfam" id="PF25995"/>
    </source>
</evidence>